<dbReference type="InterPro" id="IPR036875">
    <property type="entry name" value="Znf_CCHC_sf"/>
</dbReference>
<sequence length="597" mass="62987">MSSALYYKFRSAKQYGAVNFEGDFIQLAELKVAIVEQEKLQFGEDFDLHVVDAQTQEEYHDENALIPKNTSVIVKRVPAGSRDGRGGRMGVLSQIAMAKKNERFAEIVGLSSASGRSSGVIAAARQILSGKLALPPGADASGVAPAPTRLRAGDEQTRLASVVNTAGVGDGSTGAARSTGGRGGRPGSGAGGGDGPPPGTQPPPGYVCHRCGESGHYIQHCPASADSDLSVIRVKRPTGIPRSMLKTIDAPQEGGTELQLPGGKFVTLAADEREFTKEPLAVRMARLAEARAAAAAAASEPGEEASGRTRAAEGTTVPTVTREANRRQTRADKASRDDQKEKTTLPPGVRADLPYFPLPDAGQYPHFFSEGAAPTPAEFQEVTWAIIMMHCPAFQGMTEANAAKTTLSTEQARKEPPREETEMPLADVQSEPRVNRTPTVERSGKPSSATPQPATVPHKGPARDDVSTAQRIPRPTAERHPKRMPPSGGRAGRPNRAPEVPREAVPKRPRLERNGAATSNAPAPANSPASPPPARPSVFDRLGPMPAPPPPASSASTPPNVKAPPLSRRSRPPYANGGGVGGGRRPHHHRPPPRSRP</sequence>
<feature type="domain" description="CCHC-type" evidence="8">
    <location>
        <begin position="208"/>
        <end position="222"/>
    </location>
</feature>
<keyword evidence="4" id="KW-0862">Zinc</keyword>
<evidence type="ECO:0000259" key="9">
    <source>
        <dbReference type="PROSITE" id="PS51282"/>
    </source>
</evidence>
<evidence type="ECO:0000256" key="4">
    <source>
        <dbReference type="ARBA" id="ARBA00022833"/>
    </source>
</evidence>
<evidence type="ECO:0000256" key="7">
    <source>
        <dbReference type="SAM" id="MobiDB-lite"/>
    </source>
</evidence>
<dbReference type="GO" id="GO:0061630">
    <property type="term" value="F:ubiquitin protein ligase activity"/>
    <property type="evidence" value="ECO:0007669"/>
    <property type="project" value="InterPro"/>
</dbReference>
<dbReference type="GO" id="GO:0008270">
    <property type="term" value="F:zinc ion binding"/>
    <property type="evidence" value="ECO:0007669"/>
    <property type="project" value="UniProtKB-KW"/>
</dbReference>
<feature type="domain" description="DWNN" evidence="9">
    <location>
        <begin position="5"/>
        <end position="78"/>
    </location>
</feature>
<dbReference type="GO" id="GO:0006511">
    <property type="term" value="P:ubiquitin-dependent protein catabolic process"/>
    <property type="evidence" value="ECO:0007669"/>
    <property type="project" value="TreeGrafter"/>
</dbReference>
<evidence type="ECO:0000259" key="8">
    <source>
        <dbReference type="PROSITE" id="PS50158"/>
    </source>
</evidence>
<organism evidence="10 11">
    <name type="scientific">Cyanidium caldarium</name>
    <name type="common">Red alga</name>
    <dbReference type="NCBI Taxonomy" id="2771"/>
    <lineage>
        <taxon>Eukaryota</taxon>
        <taxon>Rhodophyta</taxon>
        <taxon>Bangiophyceae</taxon>
        <taxon>Cyanidiales</taxon>
        <taxon>Cyanidiaceae</taxon>
        <taxon>Cyanidium</taxon>
    </lineage>
</organism>
<keyword evidence="5" id="KW-0539">Nucleus</keyword>
<dbReference type="GO" id="GO:0016567">
    <property type="term" value="P:protein ubiquitination"/>
    <property type="evidence" value="ECO:0007669"/>
    <property type="project" value="InterPro"/>
</dbReference>
<feature type="compositionally biased region" description="Low complexity" evidence="7">
    <location>
        <begin position="516"/>
        <end position="528"/>
    </location>
</feature>
<dbReference type="PANTHER" id="PTHR15439:SF0">
    <property type="entry name" value="CELL DIVISION CYCLE AND APOPTOSIS REGULATOR PROTEIN 1-RELATED"/>
    <property type="match status" value="1"/>
</dbReference>
<feature type="region of interest" description="Disordered" evidence="7">
    <location>
        <begin position="296"/>
        <end position="352"/>
    </location>
</feature>
<keyword evidence="2" id="KW-0479">Metal-binding</keyword>
<dbReference type="GO" id="GO:0005634">
    <property type="term" value="C:nucleus"/>
    <property type="evidence" value="ECO:0007669"/>
    <property type="project" value="UniProtKB-SubCell"/>
</dbReference>
<evidence type="ECO:0000313" key="11">
    <source>
        <dbReference type="Proteomes" id="UP001301350"/>
    </source>
</evidence>
<feature type="compositionally biased region" description="Basic and acidic residues" evidence="7">
    <location>
        <begin position="411"/>
        <end position="421"/>
    </location>
</feature>
<feature type="compositionally biased region" description="Polar residues" evidence="7">
    <location>
        <begin position="436"/>
        <end position="453"/>
    </location>
</feature>
<dbReference type="InterPro" id="IPR014891">
    <property type="entry name" value="DWNN_domain"/>
</dbReference>
<proteinExistence type="predicted"/>
<dbReference type="Pfam" id="PF08783">
    <property type="entry name" value="DWNN"/>
    <property type="match status" value="1"/>
</dbReference>
<evidence type="ECO:0000256" key="5">
    <source>
        <dbReference type="ARBA" id="ARBA00023242"/>
    </source>
</evidence>
<dbReference type="AlphaFoldDB" id="A0AAV9IRZ3"/>
<dbReference type="PROSITE" id="PS51282">
    <property type="entry name" value="DWNN"/>
    <property type="match status" value="1"/>
</dbReference>
<dbReference type="PANTHER" id="PTHR15439">
    <property type="entry name" value="RETINOBLASTOMA-BINDING PROTEIN 6"/>
    <property type="match status" value="1"/>
</dbReference>
<feature type="compositionally biased region" description="Basic residues" evidence="7">
    <location>
        <begin position="584"/>
        <end position="597"/>
    </location>
</feature>
<accession>A0AAV9IRZ3</accession>
<keyword evidence="11" id="KW-1185">Reference proteome</keyword>
<dbReference type="PROSITE" id="PS50158">
    <property type="entry name" value="ZF_CCHC"/>
    <property type="match status" value="1"/>
</dbReference>
<feature type="compositionally biased region" description="Pro residues" evidence="7">
    <location>
        <begin position="195"/>
        <end position="205"/>
    </location>
</feature>
<dbReference type="Gene3D" id="3.10.20.90">
    <property type="entry name" value="Phosphatidylinositol 3-kinase Catalytic Subunit, Chain A, domain 1"/>
    <property type="match status" value="1"/>
</dbReference>
<feature type="compositionally biased region" description="Basic and acidic residues" evidence="7">
    <location>
        <begin position="499"/>
        <end position="513"/>
    </location>
</feature>
<evidence type="ECO:0000256" key="3">
    <source>
        <dbReference type="ARBA" id="ARBA00022771"/>
    </source>
</evidence>
<dbReference type="SUPFAM" id="SSF57756">
    <property type="entry name" value="Retrovirus zinc finger-like domains"/>
    <property type="match status" value="1"/>
</dbReference>
<evidence type="ECO:0000256" key="1">
    <source>
        <dbReference type="ARBA" id="ARBA00004123"/>
    </source>
</evidence>
<dbReference type="GO" id="GO:0003676">
    <property type="term" value="F:nucleic acid binding"/>
    <property type="evidence" value="ECO:0007669"/>
    <property type="project" value="InterPro"/>
</dbReference>
<dbReference type="SMART" id="SM01180">
    <property type="entry name" value="DWNN"/>
    <property type="match status" value="1"/>
</dbReference>
<feature type="compositionally biased region" description="Gly residues" evidence="7">
    <location>
        <begin position="180"/>
        <end position="194"/>
    </location>
</feature>
<feature type="region of interest" description="Disordered" evidence="7">
    <location>
        <begin position="135"/>
        <end position="205"/>
    </location>
</feature>
<protein>
    <submittedName>
        <fullName evidence="10">Uncharacterized protein</fullName>
    </submittedName>
</protein>
<dbReference type="GO" id="GO:0006397">
    <property type="term" value="P:mRNA processing"/>
    <property type="evidence" value="ECO:0007669"/>
    <property type="project" value="InterPro"/>
</dbReference>
<dbReference type="EMBL" id="JANCYW010000003">
    <property type="protein sequence ID" value="KAK4535070.1"/>
    <property type="molecule type" value="Genomic_DNA"/>
</dbReference>
<dbReference type="Proteomes" id="UP001301350">
    <property type="component" value="Unassembled WGS sequence"/>
</dbReference>
<dbReference type="Gene3D" id="4.10.60.10">
    <property type="entry name" value="Zinc finger, CCHC-type"/>
    <property type="match status" value="1"/>
</dbReference>
<dbReference type="InterPro" id="IPR033489">
    <property type="entry name" value="RBBP6"/>
</dbReference>
<dbReference type="InterPro" id="IPR025829">
    <property type="entry name" value="Zn_knuckle_CX2CX3GHX4C"/>
</dbReference>
<evidence type="ECO:0000313" key="10">
    <source>
        <dbReference type="EMBL" id="KAK4535070.1"/>
    </source>
</evidence>
<evidence type="ECO:0000256" key="2">
    <source>
        <dbReference type="ARBA" id="ARBA00022723"/>
    </source>
</evidence>
<feature type="compositionally biased region" description="Basic and acidic residues" evidence="7">
    <location>
        <begin position="323"/>
        <end position="343"/>
    </location>
</feature>
<evidence type="ECO:0000256" key="6">
    <source>
        <dbReference type="PROSITE-ProRule" id="PRU00047"/>
    </source>
</evidence>
<dbReference type="InterPro" id="IPR001878">
    <property type="entry name" value="Znf_CCHC"/>
</dbReference>
<gene>
    <name evidence="10" type="ORF">CDCA_CDCA03G1095</name>
</gene>
<dbReference type="Pfam" id="PF13696">
    <property type="entry name" value="zf-CCHC_2"/>
    <property type="match status" value="1"/>
</dbReference>
<keyword evidence="3 6" id="KW-0863">Zinc-finger</keyword>
<name>A0AAV9IRZ3_CYACA</name>
<comment type="subcellular location">
    <subcellularLocation>
        <location evidence="1">Nucleus</location>
    </subcellularLocation>
</comment>
<feature type="region of interest" description="Disordered" evidence="7">
    <location>
        <begin position="405"/>
        <end position="597"/>
    </location>
</feature>
<comment type="caution">
    <text evidence="10">The sequence shown here is derived from an EMBL/GenBank/DDBJ whole genome shotgun (WGS) entry which is preliminary data.</text>
</comment>
<reference evidence="10 11" key="1">
    <citation type="submission" date="2022-07" db="EMBL/GenBank/DDBJ databases">
        <title>Genome-wide signatures of adaptation to extreme environments.</title>
        <authorList>
            <person name="Cho C.H."/>
            <person name="Yoon H.S."/>
        </authorList>
    </citation>
    <scope>NUCLEOTIDE SEQUENCE [LARGE SCALE GENOMIC DNA]</scope>
    <source>
        <strain evidence="10 11">DBV 063 E5</strain>
    </source>
</reference>